<evidence type="ECO:0000313" key="3">
    <source>
        <dbReference type="EMBL" id="RZO77817.1"/>
    </source>
</evidence>
<organism evidence="3 4">
    <name type="scientific">OM182 bacterium</name>
    <dbReference type="NCBI Taxonomy" id="2510334"/>
    <lineage>
        <taxon>Bacteria</taxon>
        <taxon>Pseudomonadati</taxon>
        <taxon>Pseudomonadota</taxon>
        <taxon>Gammaproteobacteria</taxon>
        <taxon>OMG group</taxon>
        <taxon>OM182 clade</taxon>
    </lineage>
</organism>
<dbReference type="PANTHER" id="PTHR43364:SF4">
    <property type="entry name" value="NAD(P)-LINKED OXIDOREDUCTASE SUPERFAMILY PROTEIN"/>
    <property type="match status" value="1"/>
</dbReference>
<name>A0A520S5Q9_9GAMM</name>
<evidence type="ECO:0000313" key="4">
    <source>
        <dbReference type="Proteomes" id="UP000316199"/>
    </source>
</evidence>
<dbReference type="InterPro" id="IPR050523">
    <property type="entry name" value="AKR_Detox_Biosynth"/>
</dbReference>
<dbReference type="InterPro" id="IPR036812">
    <property type="entry name" value="NAD(P)_OxRdtase_dom_sf"/>
</dbReference>
<dbReference type="AlphaFoldDB" id="A0A520S5Q9"/>
<dbReference type="SUPFAM" id="SSF51430">
    <property type="entry name" value="NAD(P)-linked oxidoreductase"/>
    <property type="match status" value="1"/>
</dbReference>
<dbReference type="Proteomes" id="UP000316199">
    <property type="component" value="Unassembled WGS sequence"/>
</dbReference>
<reference evidence="3 4" key="1">
    <citation type="submission" date="2019-02" db="EMBL/GenBank/DDBJ databases">
        <title>Prokaryotic population dynamics and viral predation in marine succession experiment using metagenomics: the confinement effect.</title>
        <authorList>
            <person name="Haro-Moreno J.M."/>
            <person name="Rodriguez-Valera F."/>
            <person name="Lopez-Perez M."/>
        </authorList>
    </citation>
    <scope>NUCLEOTIDE SEQUENCE [LARGE SCALE GENOMIC DNA]</scope>
    <source>
        <strain evidence="3">MED-G157</strain>
    </source>
</reference>
<gene>
    <name evidence="3" type="ORF">EVA68_00910</name>
</gene>
<dbReference type="PANTHER" id="PTHR43364">
    <property type="entry name" value="NADH-SPECIFIC METHYLGLYOXAL REDUCTASE-RELATED"/>
    <property type="match status" value="1"/>
</dbReference>
<dbReference type="GO" id="GO:0016491">
    <property type="term" value="F:oxidoreductase activity"/>
    <property type="evidence" value="ECO:0007669"/>
    <property type="project" value="UniProtKB-KW"/>
</dbReference>
<dbReference type="Pfam" id="PF00248">
    <property type="entry name" value="Aldo_ket_red"/>
    <property type="match status" value="1"/>
</dbReference>
<protein>
    <submittedName>
        <fullName evidence="3">Aldo/keto reductase</fullName>
    </submittedName>
</protein>
<feature type="domain" description="NADP-dependent oxidoreductase" evidence="2">
    <location>
        <begin position="17"/>
        <end position="331"/>
    </location>
</feature>
<sequence>MLDAIQLGQNSGLRVSEICLGTMNFGIPGQGHQGDWTLGIDEARPIFKAAIDHGLFYFDTADVYGVGACEEVVGSLLKELLPRSEYVLATKIANPMGRGANMGGLSRKHIIEGVDASLKRLGHDYIDHLVIHRHPHGIRNQVDVPIEETMEALHDVVKSGKALYLGASSMFAWQFVEMQMMADMNNWTKFVSMQNHYNLIYREEEREMNPYCFKTGVALTPWSPLARGILAGSYRGGFDQGSTERSKGRDRKRTENLYQGEMDFAIADRVIEIAKNYEKKPAQIALAWLLQKPEICAPVVGVSKISQLEDLVGATEITMSEDDIHYLEELYKPVVNLLSIGTS</sequence>
<accession>A0A520S5Q9</accession>
<dbReference type="FunFam" id="3.20.20.100:FF:000004">
    <property type="entry name" value="Oxidoreductase, aldo/keto reductase"/>
    <property type="match status" value="1"/>
</dbReference>
<keyword evidence="1" id="KW-0560">Oxidoreductase</keyword>
<dbReference type="Gene3D" id="3.20.20.100">
    <property type="entry name" value="NADP-dependent oxidoreductase domain"/>
    <property type="match status" value="1"/>
</dbReference>
<dbReference type="CDD" id="cd19079">
    <property type="entry name" value="AKR_EcYajO-like"/>
    <property type="match status" value="1"/>
</dbReference>
<dbReference type="InterPro" id="IPR023210">
    <property type="entry name" value="NADP_OxRdtase_dom"/>
</dbReference>
<evidence type="ECO:0000259" key="2">
    <source>
        <dbReference type="Pfam" id="PF00248"/>
    </source>
</evidence>
<comment type="caution">
    <text evidence="3">The sequence shown here is derived from an EMBL/GenBank/DDBJ whole genome shotgun (WGS) entry which is preliminary data.</text>
</comment>
<proteinExistence type="predicted"/>
<dbReference type="GO" id="GO:0005829">
    <property type="term" value="C:cytosol"/>
    <property type="evidence" value="ECO:0007669"/>
    <property type="project" value="TreeGrafter"/>
</dbReference>
<evidence type="ECO:0000256" key="1">
    <source>
        <dbReference type="ARBA" id="ARBA00023002"/>
    </source>
</evidence>
<dbReference type="EMBL" id="SHAG01000001">
    <property type="protein sequence ID" value="RZO77817.1"/>
    <property type="molecule type" value="Genomic_DNA"/>
</dbReference>